<dbReference type="OrthoDB" id="671545at2"/>
<gene>
    <name evidence="1" type="ORF">LX66_4724</name>
</gene>
<keyword evidence="2" id="KW-1185">Reference proteome</keyword>
<evidence type="ECO:0000313" key="1">
    <source>
        <dbReference type="EMBL" id="TWI84357.1"/>
    </source>
</evidence>
<dbReference type="RefSeq" id="WP_145717947.1">
    <property type="nucleotide sequence ID" value="NZ_BAAAFY010000002.1"/>
</dbReference>
<organism evidence="1 2">
    <name type="scientific">Chitinophaga japonensis</name>
    <name type="common">Flexibacter japonensis</name>
    <dbReference type="NCBI Taxonomy" id="104662"/>
    <lineage>
        <taxon>Bacteria</taxon>
        <taxon>Pseudomonadati</taxon>
        <taxon>Bacteroidota</taxon>
        <taxon>Chitinophagia</taxon>
        <taxon>Chitinophagales</taxon>
        <taxon>Chitinophagaceae</taxon>
        <taxon>Chitinophaga</taxon>
    </lineage>
</organism>
<accession>A0A562SSW4</accession>
<comment type="caution">
    <text evidence="1">The sequence shown here is derived from an EMBL/GenBank/DDBJ whole genome shotgun (WGS) entry which is preliminary data.</text>
</comment>
<dbReference type="AlphaFoldDB" id="A0A562SSW4"/>
<evidence type="ECO:0008006" key="3">
    <source>
        <dbReference type="Google" id="ProtNLM"/>
    </source>
</evidence>
<dbReference type="EMBL" id="VLLG01000005">
    <property type="protein sequence ID" value="TWI84357.1"/>
    <property type="molecule type" value="Genomic_DNA"/>
</dbReference>
<dbReference type="Proteomes" id="UP000316778">
    <property type="component" value="Unassembled WGS sequence"/>
</dbReference>
<dbReference type="PROSITE" id="PS51257">
    <property type="entry name" value="PROKAR_LIPOPROTEIN"/>
    <property type="match status" value="1"/>
</dbReference>
<reference evidence="1 2" key="1">
    <citation type="journal article" date="2013" name="Stand. Genomic Sci.">
        <title>Genomic Encyclopedia of Type Strains, Phase I: The one thousand microbial genomes (KMG-I) project.</title>
        <authorList>
            <person name="Kyrpides N.C."/>
            <person name="Woyke T."/>
            <person name="Eisen J.A."/>
            <person name="Garrity G."/>
            <person name="Lilburn T.G."/>
            <person name="Beck B.J."/>
            <person name="Whitman W.B."/>
            <person name="Hugenholtz P."/>
            <person name="Klenk H.P."/>
        </authorList>
    </citation>
    <scope>NUCLEOTIDE SEQUENCE [LARGE SCALE GENOMIC DNA]</scope>
    <source>
        <strain evidence="1 2">DSM 13484</strain>
    </source>
</reference>
<evidence type="ECO:0000313" key="2">
    <source>
        <dbReference type="Proteomes" id="UP000316778"/>
    </source>
</evidence>
<proteinExistence type="predicted"/>
<name>A0A562SSW4_CHIJA</name>
<protein>
    <recommendedName>
        <fullName evidence="3">AhpC/TSA family protein</fullName>
    </recommendedName>
</protein>
<sequence length="188" mass="20944">MELSVKSRRNVSAGKVFVFLLLILLVTACGRQAAKSGNSIMITQPEEQAKVFGDILTVTRNAVPEAVQADSLAFLILPVQASCPACRKKAIDSIVKHRDALPHNRFIVISARGGYKTINSYFREQGAELPVVEGRLFLDSSNRGFKYDLFYDKPMIYYTANKRVYKKIEVIPATVKENLHGFFSGIAE</sequence>